<evidence type="ECO:0008006" key="6">
    <source>
        <dbReference type="Google" id="ProtNLM"/>
    </source>
</evidence>
<feature type="compositionally biased region" description="Polar residues" evidence="1">
    <location>
        <begin position="204"/>
        <end position="220"/>
    </location>
</feature>
<dbReference type="Gene3D" id="2.60.40.150">
    <property type="entry name" value="C2 domain"/>
    <property type="match status" value="1"/>
</dbReference>
<dbReference type="PROSITE" id="PS51258">
    <property type="entry name" value="MHD1"/>
    <property type="match status" value="1"/>
</dbReference>
<name>A5DR38_PICGU</name>
<evidence type="ECO:0000256" key="1">
    <source>
        <dbReference type="SAM" id="MobiDB-lite"/>
    </source>
</evidence>
<dbReference type="FunCoup" id="A5DR38">
    <property type="interactions" value="73"/>
</dbReference>
<evidence type="ECO:0000259" key="2">
    <source>
        <dbReference type="PROSITE" id="PS50004"/>
    </source>
</evidence>
<feature type="region of interest" description="Disordered" evidence="1">
    <location>
        <begin position="204"/>
        <end position="223"/>
    </location>
</feature>
<dbReference type="InterPro" id="IPR052811">
    <property type="entry name" value="Glucose_resp_signaling"/>
</dbReference>
<dbReference type="OrthoDB" id="2015333at2759"/>
<dbReference type="Pfam" id="PF00168">
    <property type="entry name" value="C2"/>
    <property type="match status" value="1"/>
</dbReference>
<gene>
    <name evidence="4" type="ORF">PGUG_05739</name>
</gene>
<dbReference type="PANTHER" id="PTHR47263">
    <property type="entry name" value="ADENYLATE CYCLASE ACTIVATION PROTEIN GIT1"/>
    <property type="match status" value="1"/>
</dbReference>
<dbReference type="HOGENOM" id="CLU_003023_1_0_1"/>
<dbReference type="PANTHER" id="PTHR47263:SF1">
    <property type="entry name" value="C2 DOMAIN PROTEIN (AFU_ORTHOLOGUE AFUA_7G02350)"/>
    <property type="match status" value="1"/>
</dbReference>
<dbReference type="InterPro" id="IPR035892">
    <property type="entry name" value="C2_domain_sf"/>
</dbReference>
<evidence type="ECO:0000313" key="5">
    <source>
        <dbReference type="Proteomes" id="UP000001997"/>
    </source>
</evidence>
<dbReference type="InterPro" id="IPR010439">
    <property type="entry name" value="MUN_dom"/>
</dbReference>
<protein>
    <recommendedName>
        <fullName evidence="6">C2 domain-containing protein</fullName>
    </recommendedName>
</protein>
<evidence type="ECO:0000313" key="4">
    <source>
        <dbReference type="EMBL" id="EDK41641.2"/>
    </source>
</evidence>
<dbReference type="Pfam" id="PF06292">
    <property type="entry name" value="MUN"/>
    <property type="match status" value="1"/>
</dbReference>
<dbReference type="GeneID" id="5123990"/>
<dbReference type="Proteomes" id="UP000001997">
    <property type="component" value="Unassembled WGS sequence"/>
</dbReference>
<dbReference type="KEGG" id="pgu:PGUG_05739"/>
<dbReference type="OMA" id="VLKSPKW"/>
<dbReference type="InParanoid" id="A5DR38"/>
<dbReference type="SUPFAM" id="SSF49562">
    <property type="entry name" value="C2 domain (Calcium/lipid-binding domain, CaLB)"/>
    <property type="match status" value="1"/>
</dbReference>
<feature type="domain" description="MHD1" evidence="3">
    <location>
        <begin position="624"/>
        <end position="746"/>
    </location>
</feature>
<dbReference type="Gene3D" id="1.10.357.50">
    <property type="match status" value="1"/>
</dbReference>
<sequence>MMSASQKDRILRHDTSASASSRTHSLASGMMLADDNSYDSVDRVALYESVLKIMILDYVTEARFRTPIEDLELTKSRSPTRANEKIPSYLIASLESRLKAIALKKNVGPELDETTRRSFLSFYSELLDLRFRNEVSKNGTFQYLLMKFVSCASKEVAKVGTVAPTDISGVVFVQATKFVNILESLVTKDDKRAEAVISTLRDAQQSFKPSGHSSSSTLDPTNARYRKPSFRVADMDQTKLALLQELFNVDSVKLQQDVFKLKDYVSEKTLIKDIEQINFYTEKDLGLLNPRNFQTMKAYNAWKKRFLDLSSSISNKYKVPPSMKLLAAPPLPNGSDYYMIPSKSHGRSYLVILMLLCLQHQHKNTIIQDTETALFSKPMLSIISTCANIWLQDYSTRAVCLYTAAHLSGILKDDNEGPHTLGPVNMDATKLIFLQCKRLVEEIGKLDWEDKHMWAIKDQEEWTKNLTFSYNESMYGIKQSLEQIFNPHAKPKFGPFLMLLGDFLESDCLFPSIAESGLTKKWEKKLSKTLMRTSESRYAQYLSNLPRDDTLNIVHIIDISDKIVEDVRRLQKRYKNPLLGFLMVPHVAAAVITGMFAADSKNILKHIAAYCKSRNEELPFGDALEAYKSLYEIRNIYNQVSTSKSVFSFDLESFFYEFLQEWVIESGEKLKSIVEQALTSDKYNAINLEHDDKKHSSSVLDIFTLVKEYLRILKSLNWSNEYQLAKVQTTLLKSISDAILLYANTVTDKIIGELDEEEQKKLLELAESTTDKRKSGNWFDEMKSVVNNIQSGGAPKLEAESAYNFKPQTCVALNNLQAMMYQLSKLEDILDPENISNVVSAYEPSSKKEYTSHVFSLRLVKAENLQCTSGSAASSLSPYVTLIDTKARKTIGKTRTLHNTPLPEWDEEFEITLAANSSLTISVTAWDEKNYWITFYSWTSVVAIGSTSI</sequence>
<keyword evidence="5" id="KW-1185">Reference proteome</keyword>
<feature type="domain" description="C2" evidence="2">
    <location>
        <begin position="832"/>
        <end position="949"/>
    </location>
</feature>
<dbReference type="STRING" id="294746.A5DR38"/>
<reference evidence="4 5" key="1">
    <citation type="journal article" date="2009" name="Nature">
        <title>Evolution of pathogenicity and sexual reproduction in eight Candida genomes.</title>
        <authorList>
            <person name="Butler G."/>
            <person name="Rasmussen M.D."/>
            <person name="Lin M.F."/>
            <person name="Santos M.A."/>
            <person name="Sakthikumar S."/>
            <person name="Munro C.A."/>
            <person name="Rheinbay E."/>
            <person name="Grabherr M."/>
            <person name="Forche A."/>
            <person name="Reedy J.L."/>
            <person name="Agrafioti I."/>
            <person name="Arnaud M.B."/>
            <person name="Bates S."/>
            <person name="Brown A.J."/>
            <person name="Brunke S."/>
            <person name="Costanzo M.C."/>
            <person name="Fitzpatrick D.A."/>
            <person name="de Groot P.W."/>
            <person name="Harris D."/>
            <person name="Hoyer L.L."/>
            <person name="Hube B."/>
            <person name="Klis F.M."/>
            <person name="Kodira C."/>
            <person name="Lennard N."/>
            <person name="Logue M.E."/>
            <person name="Martin R."/>
            <person name="Neiman A.M."/>
            <person name="Nikolaou E."/>
            <person name="Quail M.A."/>
            <person name="Quinn J."/>
            <person name="Santos M.C."/>
            <person name="Schmitzberger F.F."/>
            <person name="Sherlock G."/>
            <person name="Shah P."/>
            <person name="Silverstein K.A."/>
            <person name="Skrzypek M.S."/>
            <person name="Soll D."/>
            <person name="Staggs R."/>
            <person name="Stansfield I."/>
            <person name="Stumpf M.P."/>
            <person name="Sudbery P.E."/>
            <person name="Srikantha T."/>
            <person name="Zeng Q."/>
            <person name="Berman J."/>
            <person name="Berriman M."/>
            <person name="Heitman J."/>
            <person name="Gow N.A."/>
            <person name="Lorenz M.C."/>
            <person name="Birren B.W."/>
            <person name="Kellis M."/>
            <person name="Cuomo C.A."/>
        </authorList>
    </citation>
    <scope>NUCLEOTIDE SEQUENCE [LARGE SCALE GENOMIC DNA]</scope>
    <source>
        <strain evidence="5">ATCC 6260 / CBS 566 / DSM 6381 / JCM 1539 / NBRC 10279 / NRRL Y-324</strain>
    </source>
</reference>
<feature type="compositionally biased region" description="Basic and acidic residues" evidence="1">
    <location>
        <begin position="1"/>
        <end position="15"/>
    </location>
</feature>
<dbReference type="PROSITE" id="PS50004">
    <property type="entry name" value="C2"/>
    <property type="match status" value="1"/>
</dbReference>
<dbReference type="RefSeq" id="XP_001481976.2">
    <property type="nucleotide sequence ID" value="XM_001481926.1"/>
</dbReference>
<proteinExistence type="predicted"/>
<dbReference type="AlphaFoldDB" id="A5DR38"/>
<organism evidence="4 5">
    <name type="scientific">Meyerozyma guilliermondii (strain ATCC 6260 / CBS 566 / DSM 6381 / JCM 1539 / NBRC 10279 / NRRL Y-324)</name>
    <name type="common">Yeast</name>
    <name type="synonym">Candida guilliermondii</name>
    <dbReference type="NCBI Taxonomy" id="294746"/>
    <lineage>
        <taxon>Eukaryota</taxon>
        <taxon>Fungi</taxon>
        <taxon>Dikarya</taxon>
        <taxon>Ascomycota</taxon>
        <taxon>Saccharomycotina</taxon>
        <taxon>Pichiomycetes</taxon>
        <taxon>Debaryomycetaceae</taxon>
        <taxon>Meyerozyma</taxon>
    </lineage>
</organism>
<dbReference type="InterPro" id="IPR014770">
    <property type="entry name" value="Munc13_1"/>
</dbReference>
<feature type="region of interest" description="Disordered" evidence="1">
    <location>
        <begin position="1"/>
        <end position="22"/>
    </location>
</feature>
<dbReference type="InterPro" id="IPR000008">
    <property type="entry name" value="C2_dom"/>
</dbReference>
<accession>A5DR38</accession>
<dbReference type="VEuPathDB" id="FungiDB:PGUG_05739"/>
<dbReference type="EMBL" id="CH408162">
    <property type="protein sequence ID" value="EDK41641.2"/>
    <property type="molecule type" value="Genomic_DNA"/>
</dbReference>
<evidence type="ECO:0000259" key="3">
    <source>
        <dbReference type="PROSITE" id="PS51258"/>
    </source>
</evidence>
<dbReference type="eggNOG" id="ENOG502QQWJ">
    <property type="taxonomic scope" value="Eukaryota"/>
</dbReference>